<name>A0AAX6HCU7_IRIPA</name>
<dbReference type="GO" id="GO:0006508">
    <property type="term" value="P:proteolysis"/>
    <property type="evidence" value="ECO:0007669"/>
    <property type="project" value="InterPro"/>
</dbReference>
<keyword evidence="3" id="KW-1185">Reference proteome</keyword>
<reference evidence="2" key="1">
    <citation type="journal article" date="2023" name="GigaByte">
        <title>Genome assembly of the bearded iris, Iris pallida Lam.</title>
        <authorList>
            <person name="Bruccoleri R.E."/>
            <person name="Oakeley E.J."/>
            <person name="Faust A.M.E."/>
            <person name="Altorfer M."/>
            <person name="Dessus-Babus S."/>
            <person name="Burckhardt D."/>
            <person name="Oertli M."/>
            <person name="Naumann U."/>
            <person name="Petersen F."/>
            <person name="Wong J."/>
        </authorList>
    </citation>
    <scope>NUCLEOTIDE SEQUENCE</scope>
    <source>
        <strain evidence="2">GSM-AAB239-AS_SAM_17_03QT</strain>
    </source>
</reference>
<protein>
    <submittedName>
        <fullName evidence="2">Separase</fullName>
    </submittedName>
</protein>
<reference evidence="2" key="2">
    <citation type="submission" date="2023-04" db="EMBL/GenBank/DDBJ databases">
        <authorList>
            <person name="Bruccoleri R.E."/>
            <person name="Oakeley E.J."/>
            <person name="Faust A.-M."/>
            <person name="Dessus-Babus S."/>
            <person name="Altorfer M."/>
            <person name="Burckhardt D."/>
            <person name="Oertli M."/>
            <person name="Naumann U."/>
            <person name="Petersen F."/>
            <person name="Wong J."/>
        </authorList>
    </citation>
    <scope>NUCLEOTIDE SEQUENCE</scope>
    <source>
        <strain evidence="2">GSM-AAB239-AS_SAM_17_03QT</strain>
        <tissue evidence="2">Leaf</tissue>
    </source>
</reference>
<dbReference type="Proteomes" id="UP001140949">
    <property type="component" value="Unassembled WGS sequence"/>
</dbReference>
<dbReference type="GO" id="GO:0072686">
    <property type="term" value="C:mitotic spindle"/>
    <property type="evidence" value="ECO:0007669"/>
    <property type="project" value="TreeGrafter"/>
</dbReference>
<dbReference type="AlphaFoldDB" id="A0AAX6HCU7"/>
<dbReference type="GO" id="GO:0051307">
    <property type="term" value="P:meiotic chromosome separation"/>
    <property type="evidence" value="ECO:0007669"/>
    <property type="project" value="TreeGrafter"/>
</dbReference>
<feature type="compositionally biased region" description="Basic and acidic residues" evidence="1">
    <location>
        <begin position="412"/>
        <end position="423"/>
    </location>
</feature>
<accession>A0AAX6HCU7</accession>
<gene>
    <name evidence="2" type="ORF">M6B38_318670</name>
</gene>
<dbReference type="GO" id="GO:0005634">
    <property type="term" value="C:nucleus"/>
    <property type="evidence" value="ECO:0007669"/>
    <property type="project" value="InterPro"/>
</dbReference>
<organism evidence="2 3">
    <name type="scientific">Iris pallida</name>
    <name type="common">Sweet iris</name>
    <dbReference type="NCBI Taxonomy" id="29817"/>
    <lineage>
        <taxon>Eukaryota</taxon>
        <taxon>Viridiplantae</taxon>
        <taxon>Streptophyta</taxon>
        <taxon>Embryophyta</taxon>
        <taxon>Tracheophyta</taxon>
        <taxon>Spermatophyta</taxon>
        <taxon>Magnoliopsida</taxon>
        <taxon>Liliopsida</taxon>
        <taxon>Asparagales</taxon>
        <taxon>Iridaceae</taxon>
        <taxon>Iridoideae</taxon>
        <taxon>Irideae</taxon>
        <taxon>Iris</taxon>
    </lineage>
</organism>
<dbReference type="EMBL" id="JANAVB010010600">
    <property type="protein sequence ID" value="KAJ6838683.1"/>
    <property type="molecule type" value="Genomic_DNA"/>
</dbReference>
<feature type="region of interest" description="Disordered" evidence="1">
    <location>
        <begin position="412"/>
        <end position="442"/>
    </location>
</feature>
<feature type="compositionally biased region" description="Basic residues" evidence="1">
    <location>
        <begin position="424"/>
        <end position="436"/>
    </location>
</feature>
<dbReference type="InterPro" id="IPR005314">
    <property type="entry name" value="Peptidase_C50"/>
</dbReference>
<evidence type="ECO:0000256" key="1">
    <source>
        <dbReference type="SAM" id="MobiDB-lite"/>
    </source>
</evidence>
<dbReference type="GO" id="GO:0005737">
    <property type="term" value="C:cytoplasm"/>
    <property type="evidence" value="ECO:0007669"/>
    <property type="project" value="TreeGrafter"/>
</dbReference>
<proteinExistence type="predicted"/>
<dbReference type="PANTHER" id="PTHR12792">
    <property type="entry name" value="EXTRA SPINDLE POLES 1-RELATED"/>
    <property type="match status" value="1"/>
</dbReference>
<evidence type="ECO:0000313" key="2">
    <source>
        <dbReference type="EMBL" id="KAJ6838683.1"/>
    </source>
</evidence>
<dbReference type="GO" id="GO:0004197">
    <property type="term" value="F:cysteine-type endopeptidase activity"/>
    <property type="evidence" value="ECO:0007669"/>
    <property type="project" value="InterPro"/>
</dbReference>
<sequence>MKGCLELQISICKLIITFFKRKNPPVATYLTILWSGRRVNHSLCSFPVDKDVILYVSEQLGTCANTFKFWVSCLKGDPSDLLAFLQKFLPSDSLIPELSLYKPKKCHGLEVTVDEVKKAVSSLSSKIPLSSQSVSIAGYLYYDLSERLFSNGHLFEAFPHAKMALVLRLHILQRNFLFNFKQQPAEQVDSEKVCQNRLYHVCLEAIGSAITEVWPYNIKCSNLKIPVLTTWSVLRCYLESILQVGIINESIGNRYEAEFLFLSGKKISCLQGFPIFQIVFMTLLGQVYRKKQLYDLAENELQSARKILMENEMIISCKHCVLSLDASIDMQFGDLYRYSSEKGCQIQCAKTIYQSALRKLNHDELKTSLIICKKLNNNNMKGAKFGVLNIGKFPSEHGAVECNICASSSLDDDHASGLNDDRKPRTHWKPRTHSRARASNASLAKPRMEVSDGCSQLDCEDTLLKKAICWRCLIFKVMEGGIMQDIIYLQWECHRRRLLLRLLTKIAKCKHGAHEVHDAFWQCISLMFYQKLPSQKYINAHVSHLFKLTGEENSRDIFPIERAYLLYNTSLFVLNHCQSEHNRKSCCPLANFHLPDVVSWLLSAFIIFREVPLLFQKVSKLLALMLISTKTHVLVPFFSESSLSIDHWTAYFHQASLGTYIPGQYVAWKESTFNSNNTKDTSSSSMLDTFIETSNFLRLAPGSLESLEEFVKDFFPCLPTVPIICISMIGNDYIRFIGEAPPLHNLFPAWMLISRLHASGQPIVMLLSVNVIPKEVQLEDSFPSSGFLDADHESKSWRCPCADYTILDRVAPSFRLLMKENFLLLHSRAANWWTRRTRLDKCLKKLLKLLSTWKRIRHACSAMWC</sequence>
<dbReference type="PANTHER" id="PTHR12792:SF0">
    <property type="entry name" value="SEPARIN"/>
    <property type="match status" value="1"/>
</dbReference>
<evidence type="ECO:0000313" key="3">
    <source>
        <dbReference type="Proteomes" id="UP001140949"/>
    </source>
</evidence>
<comment type="caution">
    <text evidence="2">The sequence shown here is derived from an EMBL/GenBank/DDBJ whole genome shotgun (WGS) entry which is preliminary data.</text>
</comment>